<evidence type="ECO:0000256" key="7">
    <source>
        <dbReference type="ARBA" id="ARBA00023244"/>
    </source>
</evidence>
<dbReference type="Gene3D" id="3.90.1150.10">
    <property type="entry name" value="Aspartate Aminotransferase, domain 1"/>
    <property type="match status" value="1"/>
</dbReference>
<keyword evidence="7 8" id="KW-0627">Porphyrin biosynthesis</keyword>
<dbReference type="KEGG" id="iis:EYM_07265"/>
<dbReference type="GO" id="GO:0008483">
    <property type="term" value="F:transaminase activity"/>
    <property type="evidence" value="ECO:0007669"/>
    <property type="project" value="UniProtKB-KW"/>
</dbReference>
<keyword evidence="10" id="KW-1185">Reference proteome</keyword>
<dbReference type="RefSeq" id="WP_075050414.1">
    <property type="nucleotide sequence ID" value="NZ_CP006867.1"/>
</dbReference>
<keyword evidence="9" id="KW-0032">Aminotransferase</keyword>
<dbReference type="CDD" id="cd00610">
    <property type="entry name" value="OAT_like"/>
    <property type="match status" value="1"/>
</dbReference>
<dbReference type="GO" id="GO:0006782">
    <property type="term" value="P:protoporphyrinogen IX biosynthetic process"/>
    <property type="evidence" value="ECO:0007669"/>
    <property type="project" value="UniProtKB-UniRule"/>
</dbReference>
<dbReference type="OrthoDB" id="6524at2157"/>
<dbReference type="EMBL" id="CP006867">
    <property type="protein sequence ID" value="ALU12026.1"/>
    <property type="molecule type" value="Genomic_DNA"/>
</dbReference>
<dbReference type="InterPro" id="IPR049704">
    <property type="entry name" value="Aminotrans_3_PPA_site"/>
</dbReference>
<dbReference type="PATRIC" id="fig|940295.4.peg.1412"/>
<evidence type="ECO:0000256" key="8">
    <source>
        <dbReference type="HAMAP-Rule" id="MF_00375"/>
    </source>
</evidence>
<dbReference type="InterPro" id="IPR005814">
    <property type="entry name" value="Aminotrans_3"/>
</dbReference>
<evidence type="ECO:0000256" key="3">
    <source>
        <dbReference type="ARBA" id="ARBA00004819"/>
    </source>
</evidence>
<dbReference type="HAMAP" id="MF_00375">
    <property type="entry name" value="HemL_aminotrans_3"/>
    <property type="match status" value="1"/>
</dbReference>
<evidence type="ECO:0000313" key="9">
    <source>
        <dbReference type="EMBL" id="ALU12026.1"/>
    </source>
</evidence>
<dbReference type="NCBIfam" id="NF000818">
    <property type="entry name" value="PRK00062.1"/>
    <property type="match status" value="1"/>
</dbReference>
<evidence type="ECO:0000256" key="1">
    <source>
        <dbReference type="ARBA" id="ARBA00001579"/>
    </source>
</evidence>
<dbReference type="SUPFAM" id="SSF53383">
    <property type="entry name" value="PLP-dependent transferases"/>
    <property type="match status" value="1"/>
</dbReference>
<protein>
    <recommendedName>
        <fullName evidence="8">Glutamate-1-semialdehyde 2,1-aminomutase</fullName>
        <shortName evidence="8">GSA</shortName>
        <ecNumber evidence="8">5.4.3.8</ecNumber>
    </recommendedName>
    <alternativeName>
        <fullName evidence="8">Glutamate-1-semialdehyde aminotransferase</fullName>
        <shortName evidence="8">GSA-AT</shortName>
    </alternativeName>
</protein>
<dbReference type="Pfam" id="PF00202">
    <property type="entry name" value="Aminotran_3"/>
    <property type="match status" value="1"/>
</dbReference>
<dbReference type="FunFam" id="3.40.640.10:FF:000021">
    <property type="entry name" value="Glutamate-1-semialdehyde 2,1-aminomutase"/>
    <property type="match status" value="1"/>
</dbReference>
<proteinExistence type="inferred from homology"/>
<comment type="cofactor">
    <cofactor evidence="2 8">
        <name>pyridoxal 5'-phosphate</name>
        <dbReference type="ChEBI" id="CHEBI:597326"/>
    </cofactor>
</comment>
<sequence>MNSKELFEKAKELFPGGVNSPIRAAVKPYPFYVKKAEGAILTTVDGDELIDYVLAYGPLILGHQHPRVKEAVEEQLELGWLYGTPYEAEIKLAEKIISHFPSIDMVRFVNSGTEATVTAIRLARGYTKRKKIIKFDGCYHGSNDSLLVKAGSAVSHYGVPGSAGIPEELSRLTLVVPFNDVETTEKVAKENQDDLAAIIVEPVMGNAGVILPKDNFLKELRRIADDVGALLIFDEVITGYRLGLGGAQARYNVIPDITTLGKIIGGGFPVGAVGGKKEIMEYLAPSGPVFNAGTFNAHPVTMIAGLATISELERDYVYETANSAAHAVVKAIEQELVSKFGGVVNHIASMFQWFPKVEKVENYSDAQKADRALIERLHTELLKRGVFIAPSMFEAWFTSAAHASDIVERTIDVISEVAKVLQA</sequence>
<dbReference type="NCBIfam" id="TIGR00713">
    <property type="entry name" value="hemL"/>
    <property type="match status" value="1"/>
</dbReference>
<evidence type="ECO:0000313" key="10">
    <source>
        <dbReference type="Proteomes" id="UP000060778"/>
    </source>
</evidence>
<name>A0A0U3DWZ4_9CREN</name>
<dbReference type="Proteomes" id="UP000060778">
    <property type="component" value="Chromosome"/>
</dbReference>
<evidence type="ECO:0000256" key="4">
    <source>
        <dbReference type="ARBA" id="ARBA00008981"/>
    </source>
</evidence>
<dbReference type="EC" id="5.4.3.8" evidence="8"/>
<dbReference type="InterPro" id="IPR015421">
    <property type="entry name" value="PyrdxlP-dep_Trfase_major"/>
</dbReference>
<comment type="catalytic activity">
    <reaction evidence="1 8">
        <text>(S)-4-amino-5-oxopentanoate = 5-aminolevulinate</text>
        <dbReference type="Rhea" id="RHEA:14265"/>
        <dbReference type="ChEBI" id="CHEBI:57501"/>
        <dbReference type="ChEBI" id="CHEBI:356416"/>
        <dbReference type="EC" id="5.4.3.8"/>
    </reaction>
</comment>
<comment type="similarity">
    <text evidence="4 8">Belongs to the class-III pyridoxal-phosphate-dependent aminotransferase family. HemL subfamily.</text>
</comment>
<dbReference type="STRING" id="940295.EYM_07265"/>
<dbReference type="GO" id="GO:0042286">
    <property type="term" value="F:glutamate-1-semialdehyde 2,1-aminomutase activity"/>
    <property type="evidence" value="ECO:0007669"/>
    <property type="project" value="UniProtKB-UniRule"/>
</dbReference>
<accession>A0A0U3DWZ4</accession>
<keyword evidence="5 8" id="KW-0663">Pyridoxal phosphate</keyword>
<comment type="subcellular location">
    <subcellularLocation>
        <location evidence="8">Cytoplasm</location>
    </subcellularLocation>
</comment>
<dbReference type="InterPro" id="IPR004639">
    <property type="entry name" value="4pyrrol_synth_GluAld_NH2Trfase"/>
</dbReference>
<keyword evidence="6 8" id="KW-0413">Isomerase</keyword>
<gene>
    <name evidence="8" type="primary">hemL</name>
    <name evidence="9" type="ORF">EYM_07265</name>
</gene>
<dbReference type="PANTHER" id="PTHR43713:SF3">
    <property type="entry name" value="GLUTAMATE-1-SEMIALDEHYDE 2,1-AMINOMUTASE 1, CHLOROPLASTIC-RELATED"/>
    <property type="match status" value="1"/>
</dbReference>
<dbReference type="UniPathway" id="UPA00251">
    <property type="reaction ID" value="UER00317"/>
</dbReference>
<dbReference type="AlphaFoldDB" id="A0A0U3DWZ4"/>
<organism evidence="9 10">
    <name type="scientific">Ignicoccus islandicus DSM 13165</name>
    <dbReference type="NCBI Taxonomy" id="940295"/>
    <lineage>
        <taxon>Archaea</taxon>
        <taxon>Thermoproteota</taxon>
        <taxon>Thermoprotei</taxon>
        <taxon>Desulfurococcales</taxon>
        <taxon>Desulfurococcaceae</taxon>
        <taxon>Ignicoccus</taxon>
    </lineage>
</organism>
<feature type="modified residue" description="N6-(pyridoxal phosphate)lysine" evidence="8">
    <location>
        <position position="262"/>
    </location>
</feature>
<dbReference type="PROSITE" id="PS00600">
    <property type="entry name" value="AA_TRANSFER_CLASS_3"/>
    <property type="match status" value="1"/>
</dbReference>
<evidence type="ECO:0000256" key="6">
    <source>
        <dbReference type="ARBA" id="ARBA00023235"/>
    </source>
</evidence>
<dbReference type="GeneID" id="30680825"/>
<comment type="pathway">
    <text evidence="3">Porphyrin-containing compound metabolism; protoporphyrin-IX biosynthesis; 5-aminolevulinate from L-glutamyl-tRNA(Glu): step 2/2.</text>
</comment>
<evidence type="ECO:0000256" key="5">
    <source>
        <dbReference type="ARBA" id="ARBA00022898"/>
    </source>
</evidence>
<dbReference type="InterPro" id="IPR015422">
    <property type="entry name" value="PyrdxlP-dep_Trfase_small"/>
</dbReference>
<dbReference type="InterPro" id="IPR015424">
    <property type="entry name" value="PyrdxlP-dep_Trfase"/>
</dbReference>
<evidence type="ECO:0000256" key="2">
    <source>
        <dbReference type="ARBA" id="ARBA00001933"/>
    </source>
</evidence>
<keyword evidence="8" id="KW-0963">Cytoplasm</keyword>
<dbReference type="Gene3D" id="3.40.640.10">
    <property type="entry name" value="Type I PLP-dependent aspartate aminotransferase-like (Major domain)"/>
    <property type="match status" value="1"/>
</dbReference>
<dbReference type="PANTHER" id="PTHR43713">
    <property type="entry name" value="GLUTAMATE-1-SEMIALDEHYDE 2,1-AMINOMUTASE"/>
    <property type="match status" value="1"/>
</dbReference>
<dbReference type="GO" id="GO:0030170">
    <property type="term" value="F:pyridoxal phosphate binding"/>
    <property type="evidence" value="ECO:0007669"/>
    <property type="project" value="InterPro"/>
</dbReference>
<dbReference type="GO" id="GO:0005737">
    <property type="term" value="C:cytoplasm"/>
    <property type="evidence" value="ECO:0007669"/>
    <property type="project" value="UniProtKB-SubCell"/>
</dbReference>
<keyword evidence="9" id="KW-0808">Transferase</keyword>
<reference evidence="9 10" key="1">
    <citation type="submission" date="2013-11" db="EMBL/GenBank/DDBJ databases">
        <title>Comparative genomics of Ignicoccus.</title>
        <authorList>
            <person name="Podar M."/>
        </authorList>
    </citation>
    <scope>NUCLEOTIDE SEQUENCE [LARGE SCALE GENOMIC DNA]</scope>
    <source>
        <strain evidence="9 10">DSM 13165</strain>
    </source>
</reference>